<comment type="subcellular location">
    <subcellularLocation>
        <location evidence="1">Nucleus</location>
    </subcellularLocation>
</comment>
<dbReference type="EMBL" id="KZ859105">
    <property type="protein sequence ID" value="RDW23174.1"/>
    <property type="molecule type" value="Genomic_DNA"/>
</dbReference>
<evidence type="ECO:0000256" key="1">
    <source>
        <dbReference type="PIRNR" id="PIRNR037240"/>
    </source>
</evidence>
<reference evidence="3 5" key="1">
    <citation type="journal article" date="2016" name="PLoS ONE">
        <title>Sequence Assembly of Yarrowia lipolytica Strain W29/CLIB89 Shows Transposable Element Diversity.</title>
        <authorList>
            <person name="Magnan C."/>
            <person name="Yu J."/>
            <person name="Chang I."/>
            <person name="Jahn E."/>
            <person name="Kanomata Y."/>
            <person name="Wu J."/>
            <person name="Zeller M."/>
            <person name="Oakes M."/>
            <person name="Baldi P."/>
            <person name="Sandmeyer S."/>
        </authorList>
    </citation>
    <scope>NUCLEOTIDE SEQUENCE [LARGE SCALE GENOMIC DNA]</scope>
    <source>
        <strain evidence="3">CLIB89</strain>
        <strain evidence="5">CLIB89(W29)</strain>
    </source>
</reference>
<keyword evidence="1" id="KW-0539">Nucleus</keyword>
<feature type="region of interest" description="Disordered" evidence="2">
    <location>
        <begin position="91"/>
        <end position="112"/>
    </location>
</feature>
<feature type="compositionally biased region" description="Polar residues" evidence="2">
    <location>
        <begin position="91"/>
        <end position="100"/>
    </location>
</feature>
<organism evidence="3 5">
    <name type="scientific">Yarrowia lipolytica</name>
    <name type="common">Candida lipolytica</name>
    <dbReference type="NCBI Taxonomy" id="4952"/>
    <lineage>
        <taxon>Eukaryota</taxon>
        <taxon>Fungi</taxon>
        <taxon>Dikarya</taxon>
        <taxon>Ascomycota</taxon>
        <taxon>Saccharomycotina</taxon>
        <taxon>Dipodascomycetes</taxon>
        <taxon>Dipodascales</taxon>
        <taxon>Dipodascales incertae sedis</taxon>
        <taxon>Yarrowia</taxon>
    </lineage>
</organism>
<dbReference type="InterPro" id="IPR015257">
    <property type="entry name" value="Maf1"/>
</dbReference>
<dbReference type="Gene3D" id="3.40.1000.50">
    <property type="entry name" value="Repressor of RNA polymerase III transcription Maf1"/>
    <property type="match status" value="2"/>
</dbReference>
<dbReference type="VEuPathDB" id="FungiDB:YALI1_F14213g"/>
<dbReference type="OrthoDB" id="277029at2759"/>
<name>A0A1H6PLN9_YARLL</name>
<dbReference type="Pfam" id="PF09174">
    <property type="entry name" value="Maf1"/>
    <property type="match status" value="1"/>
</dbReference>
<dbReference type="InterPro" id="IPR038564">
    <property type="entry name" value="Maf1_sf"/>
</dbReference>
<keyword evidence="1" id="KW-0678">Repressor</keyword>
<dbReference type="VEuPathDB" id="FungiDB:YALI0_F10541g"/>
<evidence type="ECO:0000313" key="4">
    <source>
        <dbReference type="EMBL" id="RDW23174.1"/>
    </source>
</evidence>
<evidence type="ECO:0000256" key="2">
    <source>
        <dbReference type="SAM" id="MobiDB-lite"/>
    </source>
</evidence>
<dbReference type="PANTHER" id="PTHR22504">
    <property type="entry name" value="REPRESSOR OF RNA POLYMERASE III TRANSCRIPTION MAF1"/>
    <property type="match status" value="1"/>
</dbReference>
<dbReference type="eggNOG" id="KOG3104">
    <property type="taxonomic scope" value="Eukaryota"/>
</dbReference>
<dbReference type="Proteomes" id="UP000182444">
    <property type="component" value="Chromosome 1F"/>
</dbReference>
<dbReference type="PANTHER" id="PTHR22504:SF0">
    <property type="entry name" value="REPRESSOR OF RNA POLYMERASE III TRANSCRIPTION MAF1 HOMOLOG"/>
    <property type="match status" value="1"/>
</dbReference>
<dbReference type="GeneID" id="2908964"/>
<evidence type="ECO:0000313" key="3">
    <source>
        <dbReference type="EMBL" id="AOW06955.1"/>
    </source>
</evidence>
<accession>A0A1H6PLN9</accession>
<dbReference type="RefSeq" id="XP_505250.1">
    <property type="nucleotide sequence ID" value="XM_505250.1"/>
</dbReference>
<dbReference type="PIRSF" id="PIRSF037240">
    <property type="entry name" value="RNA_polIII_Trep_MAF1"/>
    <property type="match status" value="1"/>
</dbReference>
<reference evidence="4 6" key="2">
    <citation type="submission" date="2018-07" db="EMBL/GenBank/DDBJ databases">
        <title>Draft Genome Assemblies for Five Robust Yarrowia lipolytica Strains Exhibiting High Lipid Production and Pentose Sugar Utilization and Sugar Alcohol Secretion from Undetoxified Lignocellulosic Biomass Hydrolysates.</title>
        <authorList>
            <consortium name="DOE Joint Genome Institute"/>
            <person name="Walker C."/>
            <person name="Ryu S."/>
            <person name="Na H."/>
            <person name="Zane M."/>
            <person name="LaButti K."/>
            <person name="Lipzen A."/>
            <person name="Haridas S."/>
            <person name="Barry K."/>
            <person name="Grigoriev I.V."/>
            <person name="Quarterman J."/>
            <person name="Slininger P."/>
            <person name="Dien B."/>
            <person name="Trinh C.T."/>
        </authorList>
    </citation>
    <scope>NUCLEOTIDE SEQUENCE [LARGE SCALE GENOMIC DNA]</scope>
    <source>
        <strain evidence="4 6">YB392</strain>
    </source>
</reference>
<dbReference type="KEGG" id="yli:2908964"/>
<dbReference type="Proteomes" id="UP000256601">
    <property type="component" value="Unassembled WGS sequence"/>
</dbReference>
<evidence type="ECO:0000313" key="6">
    <source>
        <dbReference type="Proteomes" id="UP000256601"/>
    </source>
</evidence>
<sequence>MKFIQDHTLDEVASALKFDTPECHVSGNIDLYTTKPASSDKKLYKVLDKQLSYHQDALDSFTSISTLGTSFSPPQVLTFDNYYQYGKSLDSSVSKMSNRSPKGVSKVPKQRTYSSSRAGVSVGSLSPLLSSPFGDMSETASRKVFAYLIAILNASDPNHDFSVLQPDDFQREPSASAVISSFNNVLFGLGMPIPPRMWDVLDKSIEMHNCTIFSFTPDATILADEPGALWALSWFFFNKRMKRVACISLNARRHSLSPTLGPKIMRSDVINGDDEEDYDLTYSSDTDMYDEIVGELDLE</sequence>
<dbReference type="GO" id="GO:0016480">
    <property type="term" value="P:negative regulation of transcription by RNA polymerase III"/>
    <property type="evidence" value="ECO:0007669"/>
    <property type="project" value="UniProtKB-UniRule"/>
</dbReference>
<dbReference type="OMA" id="GCDLWTV"/>
<protein>
    <recommendedName>
        <fullName evidence="1">Repressor of RNA polymerase III transcription MAF1</fullName>
    </recommendedName>
</protein>
<proteinExistence type="inferred from homology"/>
<dbReference type="AlphaFoldDB" id="A0A1H6PLN9"/>
<dbReference type="EMBL" id="CP017558">
    <property type="protein sequence ID" value="AOW06955.1"/>
    <property type="molecule type" value="Genomic_DNA"/>
</dbReference>
<comment type="similarity">
    <text evidence="1">Belongs to the MAF1 family.</text>
</comment>
<gene>
    <name evidence="4" type="ORF">B0I71DRAFT_136379</name>
    <name evidence="3" type="ORF">YALI1_F14213g</name>
</gene>
<keyword evidence="1" id="KW-0804">Transcription</keyword>
<dbReference type="GO" id="GO:0000994">
    <property type="term" value="F:RNA polymerase III core binding"/>
    <property type="evidence" value="ECO:0007669"/>
    <property type="project" value="TreeGrafter"/>
</dbReference>
<keyword evidence="1" id="KW-0805">Transcription regulation</keyword>
<evidence type="ECO:0000313" key="5">
    <source>
        <dbReference type="Proteomes" id="UP000182444"/>
    </source>
</evidence>
<comment type="function">
    <text evidence="1">Mediator of diverse signals that repress RNA polymerase III transcription. Inhibits the de novo assembly of TFIIIB onto DNA.</text>
</comment>
<dbReference type="GO" id="GO:0005634">
    <property type="term" value="C:nucleus"/>
    <property type="evidence" value="ECO:0007669"/>
    <property type="project" value="UniProtKB-SubCell"/>
</dbReference>